<organism evidence="1 2">
    <name type="scientific">Artomyces pyxidatus</name>
    <dbReference type="NCBI Taxonomy" id="48021"/>
    <lineage>
        <taxon>Eukaryota</taxon>
        <taxon>Fungi</taxon>
        <taxon>Dikarya</taxon>
        <taxon>Basidiomycota</taxon>
        <taxon>Agaricomycotina</taxon>
        <taxon>Agaricomycetes</taxon>
        <taxon>Russulales</taxon>
        <taxon>Auriscalpiaceae</taxon>
        <taxon>Artomyces</taxon>
    </lineage>
</organism>
<name>A0ACB8SVG4_9AGAM</name>
<dbReference type="EMBL" id="MU277221">
    <property type="protein sequence ID" value="KAI0060115.1"/>
    <property type="molecule type" value="Genomic_DNA"/>
</dbReference>
<evidence type="ECO:0000313" key="1">
    <source>
        <dbReference type="EMBL" id="KAI0060115.1"/>
    </source>
</evidence>
<sequence length="157" mass="17477">MMRLSPWPIFGVRVGKGNSPCTERGTRGASDSSVRTVEWEAKLQLCFRGTTAYRATANARRTSCHWSGRRRDAENMPTVAARLPAPKPTIHEVICKRASTFCEELGELVGVGRYIHAELHPCSAYGESLPMCAARLVTIRCMMMLRTRPPGRDAWLA</sequence>
<keyword evidence="2" id="KW-1185">Reference proteome</keyword>
<reference evidence="1" key="1">
    <citation type="submission" date="2021-03" db="EMBL/GenBank/DDBJ databases">
        <authorList>
            <consortium name="DOE Joint Genome Institute"/>
            <person name="Ahrendt S."/>
            <person name="Looney B.P."/>
            <person name="Miyauchi S."/>
            <person name="Morin E."/>
            <person name="Drula E."/>
            <person name="Courty P.E."/>
            <person name="Chicoki N."/>
            <person name="Fauchery L."/>
            <person name="Kohler A."/>
            <person name="Kuo A."/>
            <person name="Labutti K."/>
            <person name="Pangilinan J."/>
            <person name="Lipzen A."/>
            <person name="Riley R."/>
            <person name="Andreopoulos W."/>
            <person name="He G."/>
            <person name="Johnson J."/>
            <person name="Barry K.W."/>
            <person name="Grigoriev I.V."/>
            <person name="Nagy L."/>
            <person name="Hibbett D."/>
            <person name="Henrissat B."/>
            <person name="Matheny P.B."/>
            <person name="Labbe J."/>
            <person name="Martin F."/>
        </authorList>
    </citation>
    <scope>NUCLEOTIDE SEQUENCE</scope>
    <source>
        <strain evidence="1">HHB10654</strain>
    </source>
</reference>
<protein>
    <submittedName>
        <fullName evidence="1">Uncharacterized protein</fullName>
    </submittedName>
</protein>
<accession>A0ACB8SVG4</accession>
<proteinExistence type="predicted"/>
<dbReference type="Proteomes" id="UP000814140">
    <property type="component" value="Unassembled WGS sequence"/>
</dbReference>
<comment type="caution">
    <text evidence="1">The sequence shown here is derived from an EMBL/GenBank/DDBJ whole genome shotgun (WGS) entry which is preliminary data.</text>
</comment>
<evidence type="ECO:0000313" key="2">
    <source>
        <dbReference type="Proteomes" id="UP000814140"/>
    </source>
</evidence>
<gene>
    <name evidence="1" type="ORF">BV25DRAFT_982284</name>
</gene>
<reference evidence="1" key="2">
    <citation type="journal article" date="2022" name="New Phytol.">
        <title>Evolutionary transition to the ectomycorrhizal habit in the genomes of a hyperdiverse lineage of mushroom-forming fungi.</title>
        <authorList>
            <person name="Looney B."/>
            <person name="Miyauchi S."/>
            <person name="Morin E."/>
            <person name="Drula E."/>
            <person name="Courty P.E."/>
            <person name="Kohler A."/>
            <person name="Kuo A."/>
            <person name="LaButti K."/>
            <person name="Pangilinan J."/>
            <person name="Lipzen A."/>
            <person name="Riley R."/>
            <person name="Andreopoulos W."/>
            <person name="He G."/>
            <person name="Johnson J."/>
            <person name="Nolan M."/>
            <person name="Tritt A."/>
            <person name="Barry K.W."/>
            <person name="Grigoriev I.V."/>
            <person name="Nagy L.G."/>
            <person name="Hibbett D."/>
            <person name="Henrissat B."/>
            <person name="Matheny P.B."/>
            <person name="Labbe J."/>
            <person name="Martin F.M."/>
        </authorList>
    </citation>
    <scope>NUCLEOTIDE SEQUENCE</scope>
    <source>
        <strain evidence="1">HHB10654</strain>
    </source>
</reference>